<dbReference type="EMBL" id="JACHBQ010000001">
    <property type="protein sequence ID" value="MBB5642217.1"/>
    <property type="molecule type" value="Genomic_DNA"/>
</dbReference>
<dbReference type="eggNOG" id="COG0117">
    <property type="taxonomic scope" value="Bacteria"/>
</dbReference>
<evidence type="ECO:0000256" key="10">
    <source>
        <dbReference type="ARBA" id="ARBA00023002"/>
    </source>
</evidence>
<dbReference type="PANTHER" id="PTHR38011">
    <property type="entry name" value="DIHYDROFOLATE REDUCTASE FAMILY PROTEIN (AFU_ORTHOLOGUE AFUA_8G06820)"/>
    <property type="match status" value="1"/>
</dbReference>
<evidence type="ECO:0000313" key="20">
    <source>
        <dbReference type="EMBL" id="MBB5642217.1"/>
    </source>
</evidence>
<dbReference type="GO" id="GO:0008835">
    <property type="term" value="F:diaminohydroxyphosphoribosylaminopyrimidine deaminase activity"/>
    <property type="evidence" value="ECO:0007669"/>
    <property type="project" value="UniProtKB-EC"/>
</dbReference>
<comment type="pathway">
    <text evidence="3 14">Cofactor biosynthesis; riboflavin biosynthesis; 5-amino-6-(D-ribitylamino)uracil from GTP: step 3/4.</text>
</comment>
<dbReference type="InterPro" id="IPR050765">
    <property type="entry name" value="Riboflavin_Biosynth_HTPR"/>
</dbReference>
<feature type="binding site" evidence="16">
    <location>
        <position position="200"/>
    </location>
    <ligand>
        <name>NADP(+)</name>
        <dbReference type="ChEBI" id="CHEBI:58349"/>
    </ligand>
</feature>
<feature type="binding site" evidence="17">
    <location>
        <position position="80"/>
    </location>
    <ligand>
        <name>Zn(2+)</name>
        <dbReference type="ChEBI" id="CHEBI:29105"/>
        <note>catalytic</note>
    </ligand>
</feature>
<dbReference type="GO" id="GO:0008703">
    <property type="term" value="F:5-amino-6-(5-phosphoribosylamino)uracil reductase activity"/>
    <property type="evidence" value="ECO:0007669"/>
    <property type="project" value="UniProtKB-EC"/>
</dbReference>
<feature type="binding site" evidence="16">
    <location>
        <position position="271"/>
    </location>
    <ligand>
        <name>substrate</name>
    </ligand>
</feature>
<keyword evidence="14 20" id="KW-0378">Hydrolase</keyword>
<evidence type="ECO:0000313" key="21">
    <source>
        <dbReference type="Proteomes" id="UP000029864"/>
    </source>
</evidence>
<reference evidence="20 22" key="2">
    <citation type="submission" date="2020-08" db="EMBL/GenBank/DDBJ databases">
        <title>Sequencing the genomes of 1000 actinobacteria strains.</title>
        <authorList>
            <person name="Klenk H.-P."/>
        </authorList>
    </citation>
    <scope>NUCLEOTIDE SEQUENCE [LARGE SCALE GENOMIC DNA]</scope>
    <source>
        <strain evidence="20 22">DSM 21065</strain>
    </source>
</reference>
<comment type="catalytic activity">
    <reaction evidence="13 14">
        <text>2,5-diamino-6-hydroxy-4-(5-phosphoribosylamino)-pyrimidine + H2O + H(+) = 5-amino-6-(5-phospho-D-ribosylamino)uracil + NH4(+)</text>
        <dbReference type="Rhea" id="RHEA:21868"/>
        <dbReference type="ChEBI" id="CHEBI:15377"/>
        <dbReference type="ChEBI" id="CHEBI:15378"/>
        <dbReference type="ChEBI" id="CHEBI:28938"/>
        <dbReference type="ChEBI" id="CHEBI:58453"/>
        <dbReference type="ChEBI" id="CHEBI:58614"/>
        <dbReference type="EC" id="3.5.4.26"/>
    </reaction>
</comment>
<dbReference type="InterPro" id="IPR016193">
    <property type="entry name" value="Cytidine_deaminase-like"/>
</dbReference>
<evidence type="ECO:0000256" key="17">
    <source>
        <dbReference type="PIRSR" id="PIRSR006769-3"/>
    </source>
</evidence>
<comment type="pathway">
    <text evidence="2 14">Cofactor biosynthesis; riboflavin biosynthesis; 5-amino-6-(D-ribitylamino)uracil from GTP: step 2/4.</text>
</comment>
<evidence type="ECO:0000313" key="19">
    <source>
        <dbReference type="EMBL" id="KGJ73291.1"/>
    </source>
</evidence>
<comment type="caution">
    <text evidence="19">The sequence shown here is derived from an EMBL/GenBank/DDBJ whole genome shotgun (WGS) entry which is preliminary data.</text>
</comment>
<sequence>MSEAHALDAAMLRALQLAAHGPSTGINPRVGCVILSADDTVIAEGWHRGAGTAHAEVDALSHLAPGAARGATAVVTLEPCNHMGRTGPCAIALIEAGIARVVYSVSDPGAYSAGGATRLRAAGIRVDGGLRESEGEAFLGDWLVAARLGRPFVTLKWASSLDGRAAAADGSSRWITGPTARTDVHRRRSAAGAIVVGTGTVLADDPSLTARDASGDLLPGQPVPVVMGRRAIPSTSAIHTHPHAPVFFATESLAEVLADLHARGIRSVFVEGGPTLAGAFVAAGLVDEYLVYLAPTLLGGPRLAIGDIGVAGIDDQRLLSLHSLDRLGDDILVVARPR</sequence>
<dbReference type="GO" id="GO:0009231">
    <property type="term" value="P:riboflavin biosynthetic process"/>
    <property type="evidence" value="ECO:0007669"/>
    <property type="project" value="UniProtKB-UniPathway"/>
</dbReference>
<keyword evidence="7 14" id="KW-0479">Metal-binding</keyword>
<dbReference type="AlphaFoldDB" id="A0A099J4Q4"/>
<dbReference type="Gene3D" id="3.40.430.10">
    <property type="entry name" value="Dihydrofolate Reductase, subunit A"/>
    <property type="match status" value="2"/>
</dbReference>
<dbReference type="GO" id="GO:0008270">
    <property type="term" value="F:zinc ion binding"/>
    <property type="evidence" value="ECO:0007669"/>
    <property type="project" value="InterPro"/>
</dbReference>
<feature type="binding site" evidence="16">
    <location>
        <position position="174"/>
    </location>
    <ligand>
        <name>NADP(+)</name>
        <dbReference type="ChEBI" id="CHEBI:58349"/>
    </ligand>
</feature>
<evidence type="ECO:0000259" key="18">
    <source>
        <dbReference type="PROSITE" id="PS51747"/>
    </source>
</evidence>
<proteinExistence type="inferred from homology"/>
<dbReference type="InterPro" id="IPR002734">
    <property type="entry name" value="RibDG_C"/>
</dbReference>
<keyword evidence="6 14" id="KW-0686">Riboflavin biosynthesis</keyword>
<dbReference type="UniPathway" id="UPA00275">
    <property type="reaction ID" value="UER00401"/>
</dbReference>
<keyword evidence="10 14" id="KW-0560">Oxidoreductase</keyword>
<name>A0A099J4Q4_9MICO</name>
<comment type="similarity">
    <text evidence="5 14">In the C-terminal section; belongs to the HTP reductase family.</text>
</comment>
<evidence type="ECO:0000256" key="6">
    <source>
        <dbReference type="ARBA" id="ARBA00022619"/>
    </source>
</evidence>
<comment type="cofactor">
    <cofactor evidence="14 17">
        <name>Zn(2+)</name>
        <dbReference type="ChEBI" id="CHEBI:29105"/>
    </cofactor>
    <text evidence="14 17">Binds 1 zinc ion.</text>
</comment>
<keyword evidence="9 14" id="KW-0521">NADP</keyword>
<dbReference type="eggNOG" id="COG1985">
    <property type="taxonomic scope" value="Bacteria"/>
</dbReference>
<dbReference type="Proteomes" id="UP000561726">
    <property type="component" value="Unassembled WGS sequence"/>
</dbReference>
<evidence type="ECO:0000256" key="16">
    <source>
        <dbReference type="PIRSR" id="PIRSR006769-2"/>
    </source>
</evidence>
<dbReference type="Proteomes" id="UP000029864">
    <property type="component" value="Unassembled WGS sequence"/>
</dbReference>
<dbReference type="EMBL" id="JPXF01000047">
    <property type="protein sequence ID" value="KGJ73291.1"/>
    <property type="molecule type" value="Genomic_DNA"/>
</dbReference>
<feature type="binding site" evidence="16">
    <location>
        <begin position="273"/>
        <end position="279"/>
    </location>
    <ligand>
        <name>NADP(+)</name>
        <dbReference type="ChEBI" id="CHEBI:58349"/>
    </ligand>
</feature>
<evidence type="ECO:0000256" key="2">
    <source>
        <dbReference type="ARBA" id="ARBA00004882"/>
    </source>
</evidence>
<gene>
    <name evidence="20" type="ORF">BJ997_002765</name>
    <name evidence="19" type="ORF">GY21_11860</name>
</gene>
<feature type="domain" description="CMP/dCMP-type deaminase" evidence="18">
    <location>
        <begin position="5"/>
        <end position="126"/>
    </location>
</feature>
<keyword evidence="11" id="KW-0511">Multifunctional enzyme</keyword>
<dbReference type="OrthoDB" id="9800865at2"/>
<evidence type="ECO:0000256" key="1">
    <source>
        <dbReference type="ARBA" id="ARBA00002151"/>
    </source>
</evidence>
<dbReference type="Pfam" id="PF00383">
    <property type="entry name" value="dCMP_cyt_deam_1"/>
    <property type="match status" value="1"/>
</dbReference>
<dbReference type="InterPro" id="IPR024072">
    <property type="entry name" value="DHFR-like_dom_sf"/>
</dbReference>
<evidence type="ECO:0000256" key="15">
    <source>
        <dbReference type="PIRSR" id="PIRSR006769-1"/>
    </source>
</evidence>
<evidence type="ECO:0000313" key="22">
    <source>
        <dbReference type="Proteomes" id="UP000561726"/>
    </source>
</evidence>
<dbReference type="InterPro" id="IPR002125">
    <property type="entry name" value="CMP_dCMP_dom"/>
</dbReference>
<protein>
    <recommendedName>
        <fullName evidence="14">Riboflavin biosynthesis protein RibD</fullName>
    </recommendedName>
    <domain>
        <recommendedName>
            <fullName evidence="14">Diaminohydroxyphosphoribosylaminopyrimidine deaminase</fullName>
            <shortName evidence="14">DRAP deaminase</shortName>
            <ecNumber evidence="14">3.5.4.26</ecNumber>
        </recommendedName>
        <alternativeName>
            <fullName evidence="14">Riboflavin-specific deaminase</fullName>
        </alternativeName>
    </domain>
    <domain>
        <recommendedName>
            <fullName evidence="14">5-amino-6-(5-phosphoribosylamino)uracil reductase</fullName>
            <ecNumber evidence="14">1.1.1.193</ecNumber>
        </recommendedName>
        <alternativeName>
            <fullName evidence="14">HTP reductase</fullName>
        </alternativeName>
    </domain>
</protein>
<dbReference type="PIRSF" id="PIRSF006769">
    <property type="entry name" value="RibD"/>
    <property type="match status" value="1"/>
</dbReference>
<feature type="active site" description="Proton donor" evidence="15">
    <location>
        <position position="56"/>
    </location>
</feature>
<dbReference type="Gene3D" id="3.40.140.10">
    <property type="entry name" value="Cytidine Deaminase, domain 2"/>
    <property type="match status" value="1"/>
</dbReference>
<evidence type="ECO:0000256" key="3">
    <source>
        <dbReference type="ARBA" id="ARBA00004910"/>
    </source>
</evidence>
<keyword evidence="8 14" id="KW-0862">Zinc</keyword>
<evidence type="ECO:0000256" key="9">
    <source>
        <dbReference type="ARBA" id="ARBA00022857"/>
    </source>
</evidence>
<dbReference type="PROSITE" id="PS51747">
    <property type="entry name" value="CYT_DCMP_DEAMINASES_2"/>
    <property type="match status" value="1"/>
</dbReference>
<dbReference type="EC" id="3.5.4.26" evidence="14"/>
<feature type="binding site" evidence="16">
    <location>
        <position position="188"/>
    </location>
    <ligand>
        <name>substrate</name>
    </ligand>
</feature>
<evidence type="ECO:0000256" key="13">
    <source>
        <dbReference type="ARBA" id="ARBA00049886"/>
    </source>
</evidence>
<dbReference type="PANTHER" id="PTHR38011:SF7">
    <property type="entry name" value="2,5-DIAMINO-6-RIBOSYLAMINO-4(3H)-PYRIMIDINONE 5'-PHOSPHATE REDUCTASE"/>
    <property type="match status" value="1"/>
</dbReference>
<dbReference type="InterPro" id="IPR016192">
    <property type="entry name" value="APOBEC/CMP_deaminase_Zn-bd"/>
</dbReference>
<dbReference type="SUPFAM" id="SSF53597">
    <property type="entry name" value="Dihydrofolate reductase-like"/>
    <property type="match status" value="1"/>
</dbReference>
<accession>A0A099J4Q4</accession>
<feature type="binding site" evidence="16">
    <location>
        <position position="158"/>
    </location>
    <ligand>
        <name>NADP(+)</name>
        <dbReference type="ChEBI" id="CHEBI:58349"/>
    </ligand>
</feature>
<reference evidence="19 21" key="1">
    <citation type="submission" date="2014-08" db="EMBL/GenBank/DDBJ databases">
        <authorList>
            <person name="Sisinthy S."/>
        </authorList>
    </citation>
    <scope>NUCLEOTIDE SEQUENCE [LARGE SCALE GENOMIC DNA]</scope>
    <source>
        <strain evidence="19 21">RuG17</strain>
    </source>
</reference>
<feature type="binding site" evidence="16">
    <location>
        <position position="208"/>
    </location>
    <ligand>
        <name>substrate</name>
    </ligand>
</feature>
<evidence type="ECO:0000256" key="12">
    <source>
        <dbReference type="ARBA" id="ARBA00049861"/>
    </source>
</evidence>
<dbReference type="PROSITE" id="PS00903">
    <property type="entry name" value="CYT_DCMP_DEAMINASES_1"/>
    <property type="match status" value="1"/>
</dbReference>
<evidence type="ECO:0000256" key="4">
    <source>
        <dbReference type="ARBA" id="ARBA00005259"/>
    </source>
</evidence>
<evidence type="ECO:0000256" key="5">
    <source>
        <dbReference type="ARBA" id="ARBA00007417"/>
    </source>
</evidence>
<comment type="similarity">
    <text evidence="4 14">In the N-terminal section; belongs to the cytidine and deoxycytidylate deaminase family.</text>
</comment>
<feature type="binding site" evidence="16">
    <location>
        <position position="172"/>
    </location>
    <ligand>
        <name>substrate</name>
    </ligand>
</feature>
<feature type="binding site" evidence="17">
    <location>
        <position position="89"/>
    </location>
    <ligand>
        <name>Zn(2+)</name>
        <dbReference type="ChEBI" id="CHEBI:29105"/>
        <note>catalytic</note>
    </ligand>
</feature>
<dbReference type="STRING" id="1001240.GY21_11860"/>
<keyword evidence="21" id="KW-1185">Reference proteome</keyword>
<organism evidence="19 21">
    <name type="scientific">Cryobacterium roopkundense</name>
    <dbReference type="NCBI Taxonomy" id="1001240"/>
    <lineage>
        <taxon>Bacteria</taxon>
        <taxon>Bacillati</taxon>
        <taxon>Actinomycetota</taxon>
        <taxon>Actinomycetes</taxon>
        <taxon>Micrococcales</taxon>
        <taxon>Microbacteriaceae</taxon>
        <taxon>Cryobacterium</taxon>
    </lineage>
</organism>
<comment type="function">
    <text evidence="1 14">Converts 2,5-diamino-6-(ribosylamino)-4(3h)-pyrimidinone 5'-phosphate into 5-amino-6-(ribosylamino)-2,4(1h,3h)-pyrimidinedione 5'-phosphate.</text>
</comment>
<feature type="binding site" evidence="16">
    <location>
        <position position="211"/>
    </location>
    <ligand>
        <name>substrate</name>
    </ligand>
</feature>
<dbReference type="RefSeq" id="WP_035836943.1">
    <property type="nucleotide sequence ID" value="NZ_JACHBQ010000001.1"/>
</dbReference>
<dbReference type="NCBIfam" id="TIGR00326">
    <property type="entry name" value="eubact_ribD"/>
    <property type="match status" value="1"/>
</dbReference>
<feature type="binding site" evidence="16">
    <location>
        <position position="204"/>
    </location>
    <ligand>
        <name>NADP(+)</name>
        <dbReference type="ChEBI" id="CHEBI:58349"/>
    </ligand>
</feature>
<dbReference type="SUPFAM" id="SSF53927">
    <property type="entry name" value="Cytidine deaminase-like"/>
    <property type="match status" value="1"/>
</dbReference>
<evidence type="ECO:0000256" key="11">
    <source>
        <dbReference type="ARBA" id="ARBA00023268"/>
    </source>
</evidence>
<comment type="catalytic activity">
    <reaction evidence="12 14">
        <text>5-amino-6-(5-phospho-D-ribitylamino)uracil + NADP(+) = 5-amino-6-(5-phospho-D-ribosylamino)uracil + NADPH + H(+)</text>
        <dbReference type="Rhea" id="RHEA:17845"/>
        <dbReference type="ChEBI" id="CHEBI:15378"/>
        <dbReference type="ChEBI" id="CHEBI:57783"/>
        <dbReference type="ChEBI" id="CHEBI:58349"/>
        <dbReference type="ChEBI" id="CHEBI:58421"/>
        <dbReference type="ChEBI" id="CHEBI:58453"/>
        <dbReference type="EC" id="1.1.1.193"/>
    </reaction>
</comment>
<evidence type="ECO:0000256" key="14">
    <source>
        <dbReference type="PIRNR" id="PIRNR006769"/>
    </source>
</evidence>
<feature type="binding site" evidence="17">
    <location>
        <position position="54"/>
    </location>
    <ligand>
        <name>Zn(2+)</name>
        <dbReference type="ChEBI" id="CHEBI:29105"/>
        <note>catalytic</note>
    </ligand>
</feature>
<dbReference type="EC" id="1.1.1.193" evidence="14"/>
<evidence type="ECO:0000256" key="7">
    <source>
        <dbReference type="ARBA" id="ARBA00022723"/>
    </source>
</evidence>
<dbReference type="CDD" id="cd01284">
    <property type="entry name" value="Riboflavin_deaminase-reductase"/>
    <property type="match status" value="1"/>
</dbReference>
<dbReference type="InterPro" id="IPR004794">
    <property type="entry name" value="Eubact_RibD"/>
</dbReference>
<evidence type="ECO:0000256" key="8">
    <source>
        <dbReference type="ARBA" id="ARBA00022833"/>
    </source>
</evidence>
<dbReference type="Pfam" id="PF01872">
    <property type="entry name" value="RibD_C"/>
    <property type="match status" value="1"/>
</dbReference>